<dbReference type="OrthoDB" id="510307at2759"/>
<dbReference type="GO" id="GO:0004452">
    <property type="term" value="F:isopentenyl-diphosphate delta-isomerase activity"/>
    <property type="evidence" value="ECO:0007669"/>
    <property type="project" value="UniProtKB-EC"/>
</dbReference>
<dbReference type="AlphaFoldDB" id="A0A0R3SEE4"/>
<name>A0A0R3SEE4_HYMDI</name>
<evidence type="ECO:0000256" key="5">
    <source>
        <dbReference type="ARBA" id="ARBA00012057"/>
    </source>
</evidence>
<keyword evidence="7" id="KW-0413">Isomerase</keyword>
<evidence type="ECO:0000259" key="8">
    <source>
        <dbReference type="PROSITE" id="PS51462"/>
    </source>
</evidence>
<dbReference type="STRING" id="6216.A0A0R3SEE4"/>
<keyword evidence="6" id="KW-0414">Isoprene biosynthesis</keyword>
<evidence type="ECO:0000256" key="3">
    <source>
        <dbReference type="ARBA" id="ARBA00004826"/>
    </source>
</evidence>
<dbReference type="InterPro" id="IPR015797">
    <property type="entry name" value="NUDIX_hydrolase-like_dom_sf"/>
</dbReference>
<comment type="function">
    <text evidence="2">Catalyzes the 1,3-allylic rearrangement of the homoallylic substrate isopentenyl (IPP) to its highly electrophilic allylic isomer, dimethylallyl diphosphate (DMAPP).</text>
</comment>
<dbReference type="InterPro" id="IPR000086">
    <property type="entry name" value="NUDIX_hydrolase_dom"/>
</dbReference>
<dbReference type="GO" id="GO:0009240">
    <property type="term" value="P:isopentenyl diphosphate biosynthetic process"/>
    <property type="evidence" value="ECO:0007669"/>
    <property type="project" value="TreeGrafter"/>
</dbReference>
<evidence type="ECO:0000256" key="1">
    <source>
        <dbReference type="ARBA" id="ARBA00000374"/>
    </source>
</evidence>
<proteinExistence type="inferred from homology"/>
<dbReference type="Gene3D" id="3.90.79.10">
    <property type="entry name" value="Nucleoside Triphosphate Pyrophosphohydrolase"/>
    <property type="match status" value="1"/>
</dbReference>
<gene>
    <name evidence="9" type="ORF">HDID_LOCUS3129</name>
</gene>
<dbReference type="PROSITE" id="PS51462">
    <property type="entry name" value="NUDIX"/>
    <property type="match status" value="1"/>
</dbReference>
<reference evidence="11" key="1">
    <citation type="submission" date="2017-02" db="UniProtKB">
        <authorList>
            <consortium name="WormBaseParasite"/>
        </authorList>
    </citation>
    <scope>IDENTIFICATION</scope>
</reference>
<dbReference type="GO" id="GO:0050992">
    <property type="term" value="P:dimethylallyl diphosphate biosynthetic process"/>
    <property type="evidence" value="ECO:0007669"/>
    <property type="project" value="UniProtKB-UniPathway"/>
</dbReference>
<dbReference type="EC" id="5.3.3.2" evidence="5"/>
<organism evidence="11">
    <name type="scientific">Hymenolepis diminuta</name>
    <name type="common">Rat tapeworm</name>
    <dbReference type="NCBI Taxonomy" id="6216"/>
    <lineage>
        <taxon>Eukaryota</taxon>
        <taxon>Metazoa</taxon>
        <taxon>Spiralia</taxon>
        <taxon>Lophotrochozoa</taxon>
        <taxon>Platyhelminthes</taxon>
        <taxon>Cestoda</taxon>
        <taxon>Eucestoda</taxon>
        <taxon>Cyclophyllidea</taxon>
        <taxon>Hymenolepididae</taxon>
        <taxon>Hymenolepis</taxon>
    </lineage>
</organism>
<protein>
    <recommendedName>
        <fullName evidence="5">isopentenyl-diphosphate Delta-isomerase</fullName>
        <ecNumber evidence="5">5.3.3.2</ecNumber>
    </recommendedName>
</protein>
<evidence type="ECO:0000313" key="9">
    <source>
        <dbReference type="EMBL" id="VDL27699.1"/>
    </source>
</evidence>
<evidence type="ECO:0000313" key="10">
    <source>
        <dbReference type="Proteomes" id="UP000274504"/>
    </source>
</evidence>
<dbReference type="Proteomes" id="UP000274504">
    <property type="component" value="Unassembled WGS sequence"/>
</dbReference>
<comment type="catalytic activity">
    <reaction evidence="1">
        <text>isopentenyl diphosphate = dimethylallyl diphosphate</text>
        <dbReference type="Rhea" id="RHEA:23284"/>
        <dbReference type="ChEBI" id="CHEBI:57623"/>
        <dbReference type="ChEBI" id="CHEBI:128769"/>
        <dbReference type="EC" id="5.3.3.2"/>
    </reaction>
</comment>
<accession>A0A0R3SEE4</accession>
<dbReference type="PANTHER" id="PTHR10885">
    <property type="entry name" value="ISOPENTENYL-DIPHOSPHATE DELTA-ISOMERASE"/>
    <property type="match status" value="1"/>
</dbReference>
<dbReference type="WBParaSite" id="HDID_0000313101-mRNA-1">
    <property type="protein sequence ID" value="HDID_0000313101-mRNA-1"/>
    <property type="gene ID" value="HDID_0000313101"/>
</dbReference>
<dbReference type="SUPFAM" id="SSF55811">
    <property type="entry name" value="Nudix"/>
    <property type="match status" value="1"/>
</dbReference>
<comment type="similarity">
    <text evidence="4">Belongs to the IPP isomerase type 1 family.</text>
</comment>
<dbReference type="Pfam" id="PF00293">
    <property type="entry name" value="NUDIX"/>
    <property type="match status" value="1"/>
</dbReference>
<evidence type="ECO:0000256" key="6">
    <source>
        <dbReference type="ARBA" id="ARBA00023229"/>
    </source>
</evidence>
<dbReference type="UniPathway" id="UPA00059">
    <property type="reaction ID" value="UER00104"/>
</dbReference>
<dbReference type="GO" id="GO:0005737">
    <property type="term" value="C:cytoplasm"/>
    <property type="evidence" value="ECO:0007669"/>
    <property type="project" value="TreeGrafter"/>
</dbReference>
<dbReference type="NCBIfam" id="TIGR02150">
    <property type="entry name" value="IPP_isom_1"/>
    <property type="match status" value="1"/>
</dbReference>
<dbReference type="EMBL" id="UYSG01000887">
    <property type="protein sequence ID" value="VDL27699.1"/>
    <property type="molecule type" value="Genomic_DNA"/>
</dbReference>
<reference evidence="9 10" key="2">
    <citation type="submission" date="2018-11" db="EMBL/GenBank/DDBJ databases">
        <authorList>
            <consortium name="Pathogen Informatics"/>
        </authorList>
    </citation>
    <scope>NUCLEOTIDE SEQUENCE [LARGE SCALE GENOMIC DNA]</scope>
</reference>
<dbReference type="InterPro" id="IPR011876">
    <property type="entry name" value="IsopentenylPP_isomerase_typ1"/>
</dbReference>
<sequence length="263" mass="30489">MPETFQKSTNLRSLSALAQSSCQFQYDLMKQDNCIVVDNYDNALSVATKEECHFKEGLLHRAFSLFIFRQVPNSEDLELLMQRRSPSKLTFPLLWTNTCCSHPCTNYVGETEERNAVGVRRAAQRKVEHELGIDSSRQLLLENIHFLTRIKYSAHNEPVENDWCEREVDYLLVSIVPAYVKTDSSTFLKINSNEVAESEWTKEHSINTAFSNDPYIYTPWFRKVVRMGLLHRMFNWAAAKVTNNVAFPSLDKIFDRSSILEFD</sequence>
<feature type="domain" description="Nudix hydrolase" evidence="8">
    <location>
        <begin position="58"/>
        <end position="223"/>
    </location>
</feature>
<evidence type="ECO:0000256" key="4">
    <source>
        <dbReference type="ARBA" id="ARBA00007579"/>
    </source>
</evidence>
<evidence type="ECO:0000256" key="7">
    <source>
        <dbReference type="ARBA" id="ARBA00023235"/>
    </source>
</evidence>
<evidence type="ECO:0000256" key="2">
    <source>
        <dbReference type="ARBA" id="ARBA00003951"/>
    </source>
</evidence>
<dbReference type="CDD" id="cd02885">
    <property type="entry name" value="NUDIX_IPP_Isomerase"/>
    <property type="match status" value="1"/>
</dbReference>
<dbReference type="PANTHER" id="PTHR10885:SF0">
    <property type="entry name" value="ISOPENTENYL-DIPHOSPHATE DELTA-ISOMERASE"/>
    <property type="match status" value="1"/>
</dbReference>
<comment type="pathway">
    <text evidence="3">Isoprenoid biosynthesis; dimethylallyl diphosphate biosynthesis; dimethylallyl diphosphate from isopentenyl diphosphate: step 1/1.</text>
</comment>
<evidence type="ECO:0000313" key="11">
    <source>
        <dbReference type="WBParaSite" id="HDID_0000313101-mRNA-1"/>
    </source>
</evidence>